<gene>
    <name evidence="2" type="ORF">PXEA_LOCUS8494</name>
</gene>
<proteinExistence type="predicted"/>
<protein>
    <recommendedName>
        <fullName evidence="4">Secreted protein</fullName>
    </recommendedName>
</protein>
<reference evidence="2" key="1">
    <citation type="submission" date="2018-11" db="EMBL/GenBank/DDBJ databases">
        <authorList>
            <consortium name="Pathogen Informatics"/>
        </authorList>
    </citation>
    <scope>NUCLEOTIDE SEQUENCE</scope>
</reference>
<evidence type="ECO:0008006" key="4">
    <source>
        <dbReference type="Google" id="ProtNLM"/>
    </source>
</evidence>
<keyword evidence="3" id="KW-1185">Reference proteome</keyword>
<dbReference type="EMBL" id="CAAALY010023281">
    <property type="protein sequence ID" value="VEL15054.1"/>
    <property type="molecule type" value="Genomic_DNA"/>
</dbReference>
<comment type="caution">
    <text evidence="2">The sequence shown here is derived from an EMBL/GenBank/DDBJ whole genome shotgun (WGS) entry which is preliminary data.</text>
</comment>
<sequence length="92" mass="10216">MISYFSIILAWPSSTHATWLEQGYHDPSSLYHLSARPISIESDFLVGQSSDWSVLNLAASGNVLATCPRLGLRSSRHFSDEIQHQPSRGQVC</sequence>
<feature type="signal peptide" evidence="1">
    <location>
        <begin position="1"/>
        <end position="17"/>
    </location>
</feature>
<dbReference type="Proteomes" id="UP000784294">
    <property type="component" value="Unassembled WGS sequence"/>
</dbReference>
<evidence type="ECO:0000256" key="1">
    <source>
        <dbReference type="SAM" id="SignalP"/>
    </source>
</evidence>
<name>A0A448WM27_9PLAT</name>
<evidence type="ECO:0000313" key="3">
    <source>
        <dbReference type="Proteomes" id="UP000784294"/>
    </source>
</evidence>
<evidence type="ECO:0000313" key="2">
    <source>
        <dbReference type="EMBL" id="VEL15054.1"/>
    </source>
</evidence>
<accession>A0A448WM27</accession>
<dbReference type="AlphaFoldDB" id="A0A448WM27"/>
<feature type="chain" id="PRO_5019052374" description="Secreted protein" evidence="1">
    <location>
        <begin position="18"/>
        <end position="92"/>
    </location>
</feature>
<organism evidence="2 3">
    <name type="scientific">Protopolystoma xenopodis</name>
    <dbReference type="NCBI Taxonomy" id="117903"/>
    <lineage>
        <taxon>Eukaryota</taxon>
        <taxon>Metazoa</taxon>
        <taxon>Spiralia</taxon>
        <taxon>Lophotrochozoa</taxon>
        <taxon>Platyhelminthes</taxon>
        <taxon>Monogenea</taxon>
        <taxon>Polyopisthocotylea</taxon>
        <taxon>Polystomatidea</taxon>
        <taxon>Polystomatidae</taxon>
        <taxon>Protopolystoma</taxon>
    </lineage>
</organism>
<keyword evidence="1" id="KW-0732">Signal</keyword>